<dbReference type="RefSeq" id="XP_031000163.1">
    <property type="nucleotide sequence ID" value="XM_031134388.1"/>
</dbReference>
<dbReference type="InterPro" id="IPR051870">
    <property type="entry name" value="Elongin-A_domain"/>
</dbReference>
<dbReference type="Proteomes" id="UP000319257">
    <property type="component" value="Unassembled WGS sequence"/>
</dbReference>
<dbReference type="GeneID" id="41979084"/>
<reference evidence="2 3" key="1">
    <citation type="submission" date="2019-06" db="EMBL/GenBank/DDBJ databases">
        <title>Draft genome sequence of the filamentous fungus Phialemoniopsis curvata isolated from diesel fuel.</title>
        <authorList>
            <person name="Varaljay V.A."/>
            <person name="Lyon W.J."/>
            <person name="Crouch A.L."/>
            <person name="Drake C.E."/>
            <person name="Hollomon J.M."/>
            <person name="Nadeau L.J."/>
            <person name="Nunn H.S."/>
            <person name="Stevenson B.S."/>
            <person name="Bojanowski C.L."/>
            <person name="Crookes-Goodson W.J."/>
        </authorList>
    </citation>
    <scope>NUCLEOTIDE SEQUENCE [LARGE SCALE GENOMIC DNA]</scope>
    <source>
        <strain evidence="2 3">D216</strain>
    </source>
</reference>
<dbReference type="GO" id="GO:0070449">
    <property type="term" value="C:elongin complex"/>
    <property type="evidence" value="ECO:0007669"/>
    <property type="project" value="InterPro"/>
</dbReference>
<dbReference type="EMBL" id="SKBQ01000112">
    <property type="protein sequence ID" value="TPX18452.1"/>
    <property type="molecule type" value="Genomic_DNA"/>
</dbReference>
<dbReference type="InParanoid" id="A0A507B7Z7"/>
<feature type="region of interest" description="Disordered" evidence="1">
    <location>
        <begin position="211"/>
        <end position="428"/>
    </location>
</feature>
<feature type="compositionally biased region" description="Acidic residues" evidence="1">
    <location>
        <begin position="261"/>
        <end position="270"/>
    </location>
</feature>
<evidence type="ECO:0000313" key="3">
    <source>
        <dbReference type="Proteomes" id="UP000319257"/>
    </source>
</evidence>
<dbReference type="STRING" id="1093900.A0A507B7Z7"/>
<dbReference type="OrthoDB" id="21513at2759"/>
<evidence type="ECO:0000256" key="1">
    <source>
        <dbReference type="SAM" id="MobiDB-lite"/>
    </source>
</evidence>
<feature type="compositionally biased region" description="Basic and acidic residues" evidence="1">
    <location>
        <begin position="250"/>
        <end position="260"/>
    </location>
</feature>
<organism evidence="2 3">
    <name type="scientific">Thyridium curvatum</name>
    <dbReference type="NCBI Taxonomy" id="1093900"/>
    <lineage>
        <taxon>Eukaryota</taxon>
        <taxon>Fungi</taxon>
        <taxon>Dikarya</taxon>
        <taxon>Ascomycota</taxon>
        <taxon>Pezizomycotina</taxon>
        <taxon>Sordariomycetes</taxon>
        <taxon>Sordariomycetidae</taxon>
        <taxon>Thyridiales</taxon>
        <taxon>Thyridiaceae</taxon>
        <taxon>Thyridium</taxon>
    </lineage>
</organism>
<dbReference type="InterPro" id="IPR010684">
    <property type="entry name" value="RNA_pol_II_trans_fac_SIII_A"/>
</dbReference>
<sequence length="428" mass="47038">MDSSTTKRIGPASLQAMCLKAAMRNVRHVWDFGNLPIELIRPILAKVSNAEQLHHLEMSSPEIADETAAIWHELLKKKFMFLYQQEEPTPGLNYYEVYRSLDTIHKKRDAEATAELKARFSAHEKEKDDKTVSIVSQANLPRLPGRRRRGFGFGTTGSSAPAKTGGGRIMQQVRQEVRNYQKTTKLVTATGSLPVKAGQIKEAPKAMINDQRIAQNPAIKIQAPKPKKPRTERDEKESRLLAIKNKTARKSSEPAEKPYDGLEDLFGEPEELARSKKRSRDDLDDLAERIVSYGAKRARVELTPEDLDQPPPKPKKGLTRAPRPRLSPDRSPAAKKSTGLLSNKHGATPQPALRRSSAATGSGSTTSTTAAPPKQSADTSTARKPAAASPSGSPTRSPPPGLRAAAAGTPRKKKPVDIFMRPKKKVVR</sequence>
<feature type="region of interest" description="Disordered" evidence="1">
    <location>
        <begin position="145"/>
        <end position="167"/>
    </location>
</feature>
<evidence type="ECO:0008006" key="4">
    <source>
        <dbReference type="Google" id="ProtNLM"/>
    </source>
</evidence>
<accession>A0A507B7Z7</accession>
<keyword evidence="3" id="KW-1185">Reference proteome</keyword>
<dbReference type="Pfam" id="PF06881">
    <property type="entry name" value="Elongin_A"/>
    <property type="match status" value="1"/>
</dbReference>
<gene>
    <name evidence="2" type="ORF">E0L32_011637</name>
</gene>
<dbReference type="AlphaFoldDB" id="A0A507B7Z7"/>
<dbReference type="PANTHER" id="PTHR15141:SF76">
    <property type="entry name" value="TRANSCRIPTION ELONGATION FACTOR B POLYPEPTIDE 3"/>
    <property type="match status" value="1"/>
</dbReference>
<feature type="compositionally biased region" description="Low complexity" evidence="1">
    <location>
        <begin position="356"/>
        <end position="371"/>
    </location>
</feature>
<evidence type="ECO:0000313" key="2">
    <source>
        <dbReference type="EMBL" id="TPX18452.1"/>
    </source>
</evidence>
<comment type="caution">
    <text evidence="2">The sequence shown here is derived from an EMBL/GenBank/DDBJ whole genome shotgun (WGS) entry which is preliminary data.</text>
</comment>
<name>A0A507B7Z7_9PEZI</name>
<protein>
    <recommendedName>
        <fullName evidence="4">Elongin-A</fullName>
    </recommendedName>
</protein>
<proteinExistence type="predicted"/>
<dbReference type="GO" id="GO:0006368">
    <property type="term" value="P:transcription elongation by RNA polymerase II"/>
    <property type="evidence" value="ECO:0007669"/>
    <property type="project" value="InterPro"/>
</dbReference>
<dbReference type="PANTHER" id="PTHR15141">
    <property type="entry name" value="TRANSCRIPTION ELONGATION FACTOR B POLYPEPTIDE 3"/>
    <property type="match status" value="1"/>
</dbReference>
<dbReference type="Gene3D" id="6.10.250.3180">
    <property type="match status" value="1"/>
</dbReference>
<feature type="compositionally biased region" description="Low complexity" evidence="1">
    <location>
        <begin position="382"/>
        <end position="395"/>
    </location>
</feature>
<feature type="compositionally biased region" description="Basic and acidic residues" evidence="1">
    <location>
        <begin position="229"/>
        <end position="239"/>
    </location>
</feature>